<reference evidence="7 8" key="1">
    <citation type="journal article" date="2008" name="Nature">
        <title>The Trichoplax genome and the nature of placozoans.</title>
        <authorList>
            <person name="Srivastava M."/>
            <person name="Begovic E."/>
            <person name="Chapman J."/>
            <person name="Putnam N.H."/>
            <person name="Hellsten U."/>
            <person name="Kawashima T."/>
            <person name="Kuo A."/>
            <person name="Mitros T."/>
            <person name="Salamov A."/>
            <person name="Carpenter M.L."/>
            <person name="Signorovitch A.Y."/>
            <person name="Moreno M.A."/>
            <person name="Kamm K."/>
            <person name="Grimwood J."/>
            <person name="Schmutz J."/>
            <person name="Shapiro H."/>
            <person name="Grigoriev I.V."/>
            <person name="Buss L.W."/>
            <person name="Schierwater B."/>
            <person name="Dellaporta S.L."/>
            <person name="Rokhsar D.S."/>
        </authorList>
    </citation>
    <scope>NUCLEOTIDE SEQUENCE [LARGE SCALE GENOMIC DNA]</scope>
    <source>
        <strain evidence="7 8">Grell-BS-1999</strain>
    </source>
</reference>
<keyword evidence="2 5" id="KW-0812">Transmembrane</keyword>
<dbReference type="EMBL" id="DS985264">
    <property type="protein sequence ID" value="EDV19962.1"/>
    <property type="molecule type" value="Genomic_DNA"/>
</dbReference>
<organism evidence="7 8">
    <name type="scientific">Trichoplax adhaerens</name>
    <name type="common">Trichoplax reptans</name>
    <dbReference type="NCBI Taxonomy" id="10228"/>
    <lineage>
        <taxon>Eukaryota</taxon>
        <taxon>Metazoa</taxon>
        <taxon>Placozoa</taxon>
        <taxon>Uniplacotomia</taxon>
        <taxon>Trichoplacea</taxon>
        <taxon>Trichoplacidae</taxon>
        <taxon>Trichoplax</taxon>
    </lineage>
</organism>
<gene>
    <name evidence="7" type="ORF">TRIADDRAFT_61536</name>
</gene>
<dbReference type="eggNOG" id="ENOG502QPQM">
    <property type="taxonomic scope" value="Eukaryota"/>
</dbReference>
<keyword evidence="4 5" id="KW-0472">Membrane</keyword>
<dbReference type="OMA" id="WCAGWVN"/>
<keyword evidence="3 5" id="KW-1133">Transmembrane helix</keyword>
<feature type="transmembrane region" description="Helical" evidence="5">
    <location>
        <begin position="274"/>
        <end position="293"/>
    </location>
</feature>
<dbReference type="GO" id="GO:0016020">
    <property type="term" value="C:membrane"/>
    <property type="evidence" value="ECO:0007669"/>
    <property type="project" value="UniProtKB-SubCell"/>
</dbReference>
<evidence type="ECO:0000259" key="6">
    <source>
        <dbReference type="Pfam" id="PF14378"/>
    </source>
</evidence>
<dbReference type="Pfam" id="PF14378">
    <property type="entry name" value="PAP2_3"/>
    <property type="match status" value="1"/>
</dbReference>
<dbReference type="OrthoDB" id="5784at2759"/>
<dbReference type="AlphaFoldDB" id="B3SB95"/>
<dbReference type="Proteomes" id="UP000009022">
    <property type="component" value="Unassembled WGS sequence"/>
</dbReference>
<comment type="subcellular location">
    <subcellularLocation>
        <location evidence="1">Membrane</location>
        <topology evidence="1">Multi-pass membrane protein</topology>
    </subcellularLocation>
</comment>
<dbReference type="HOGENOM" id="CLU_901170_0_0_1"/>
<dbReference type="PhylomeDB" id="B3SB95"/>
<evidence type="ECO:0000313" key="7">
    <source>
        <dbReference type="EMBL" id="EDV19962.1"/>
    </source>
</evidence>
<name>B3SB95_TRIAD</name>
<protein>
    <recommendedName>
        <fullName evidence="6">Inositolphosphotransferase Aur1/Ipt1 domain-containing protein</fullName>
    </recommendedName>
</protein>
<dbReference type="PANTHER" id="PTHR31310:SF7">
    <property type="entry name" value="PA-PHOSPHATASE RELATED-FAMILY PROTEIN DDB_G0268928"/>
    <property type="match status" value="1"/>
</dbReference>
<feature type="domain" description="Inositolphosphotransferase Aur1/Ipt1" evidence="6">
    <location>
        <begin position="116"/>
        <end position="289"/>
    </location>
</feature>
<dbReference type="InterPro" id="IPR052185">
    <property type="entry name" value="IPC_Synthase-Related"/>
</dbReference>
<feature type="transmembrane region" description="Helical" evidence="5">
    <location>
        <begin position="238"/>
        <end position="262"/>
    </location>
</feature>
<dbReference type="RefSeq" id="XP_002117552.1">
    <property type="nucleotide sequence ID" value="XM_002117516.1"/>
</dbReference>
<dbReference type="InParanoid" id="B3SB95"/>
<evidence type="ECO:0000256" key="2">
    <source>
        <dbReference type="ARBA" id="ARBA00022692"/>
    </source>
</evidence>
<evidence type="ECO:0000256" key="3">
    <source>
        <dbReference type="ARBA" id="ARBA00022989"/>
    </source>
</evidence>
<dbReference type="STRING" id="10228.B3SB95"/>
<sequence length="309" mass="35675">MASLLLCEDKRIYQSHQVYKEKKNPKQNQSNRFYQTDLIKDNQLTLCHHWLKMKEDIQLMLTAVLACLPSVLYIYCYTNYHQLKELCSTVFPLEPDISLLPTMDKELFGLLPHKWISSIAHPLLDITAAVPYILHFILPIISSFYIYATAGEKRITVILKLIWCGGWVNMFAFTIQFMYPTAPPWFVETHNSKNANVLLIAANEAALSRVDDLLGITTFHRIYSTATITFGAMPSLHVAWPVVILFIYPIKSFGCTLFYITWISWAALYSLHHYAVDIIAAALIVCVVHSIFIRSWCPFNLRSHYNYQQ</sequence>
<evidence type="ECO:0000256" key="4">
    <source>
        <dbReference type="ARBA" id="ARBA00023136"/>
    </source>
</evidence>
<feature type="transmembrane region" description="Helical" evidence="5">
    <location>
        <begin position="57"/>
        <end position="75"/>
    </location>
</feature>
<evidence type="ECO:0000256" key="5">
    <source>
        <dbReference type="SAM" id="Phobius"/>
    </source>
</evidence>
<accession>B3SB95</accession>
<evidence type="ECO:0000313" key="8">
    <source>
        <dbReference type="Proteomes" id="UP000009022"/>
    </source>
</evidence>
<dbReference type="InterPro" id="IPR026841">
    <property type="entry name" value="Aur1/Ipt1"/>
</dbReference>
<keyword evidence="8" id="KW-1185">Reference proteome</keyword>
<proteinExistence type="predicted"/>
<feature type="transmembrane region" description="Helical" evidence="5">
    <location>
        <begin position="157"/>
        <end position="179"/>
    </location>
</feature>
<feature type="transmembrane region" description="Helical" evidence="5">
    <location>
        <begin position="132"/>
        <end position="150"/>
    </location>
</feature>
<dbReference type="KEGG" id="tad:TRIADDRAFT_61536"/>
<evidence type="ECO:0000256" key="1">
    <source>
        <dbReference type="ARBA" id="ARBA00004141"/>
    </source>
</evidence>
<dbReference type="CTD" id="6758723"/>
<dbReference type="GeneID" id="6758723"/>
<dbReference type="PANTHER" id="PTHR31310">
    <property type="match status" value="1"/>
</dbReference>